<dbReference type="Proteomes" id="UP000567179">
    <property type="component" value="Unassembled WGS sequence"/>
</dbReference>
<sequence length="304" mass="35237">MLHNLRYRRLRVRLWELTVKVLPSFVNLKSLVMINYTLGATTRTMLSLTQLQPEILQYDSSNDSDDQISLVLSIQRAILHLSIYTSHIQLPADICTTLISIECDIISFGRRAHTRNIKAFALRVNVEDYNHPRTNDKRLSRHALSRVQYLKLPGPCRASLRTLLVELDEILLGQPLRIRGLEMADFLFTDHDEWPLTTIPDFRVISLRFTQTEFPNQYYRMTAALVAFRLFTNLSRLLFWDDKSHIRWAYSRPEDIEKTDETWGHFGLSWLYTPPGPTDLTAKDEAGNRDRRREGGGIGCGGYI</sequence>
<dbReference type="EMBL" id="JAACJJ010000056">
    <property type="protein sequence ID" value="KAF5312089.1"/>
    <property type="molecule type" value="Genomic_DNA"/>
</dbReference>
<reference evidence="2 3" key="1">
    <citation type="journal article" date="2020" name="ISME J.">
        <title>Uncovering the hidden diversity of litter-decomposition mechanisms in mushroom-forming fungi.</title>
        <authorList>
            <person name="Floudas D."/>
            <person name="Bentzer J."/>
            <person name="Ahren D."/>
            <person name="Johansson T."/>
            <person name="Persson P."/>
            <person name="Tunlid A."/>
        </authorList>
    </citation>
    <scope>NUCLEOTIDE SEQUENCE [LARGE SCALE GENOMIC DNA]</scope>
    <source>
        <strain evidence="2 3">CBS 101986</strain>
    </source>
</reference>
<keyword evidence="3" id="KW-1185">Reference proteome</keyword>
<evidence type="ECO:0000313" key="3">
    <source>
        <dbReference type="Proteomes" id="UP000567179"/>
    </source>
</evidence>
<feature type="compositionally biased region" description="Basic and acidic residues" evidence="1">
    <location>
        <begin position="281"/>
        <end position="295"/>
    </location>
</feature>
<comment type="caution">
    <text evidence="2">The sequence shown here is derived from an EMBL/GenBank/DDBJ whole genome shotgun (WGS) entry which is preliminary data.</text>
</comment>
<evidence type="ECO:0000256" key="1">
    <source>
        <dbReference type="SAM" id="MobiDB-lite"/>
    </source>
</evidence>
<name>A0A8H5ETS7_9AGAR</name>
<gene>
    <name evidence="2" type="ORF">D9619_003861</name>
</gene>
<accession>A0A8H5ETS7</accession>
<feature type="region of interest" description="Disordered" evidence="1">
    <location>
        <begin position="279"/>
        <end position="304"/>
    </location>
</feature>
<organism evidence="2 3">
    <name type="scientific">Psilocybe cf. subviscida</name>
    <dbReference type="NCBI Taxonomy" id="2480587"/>
    <lineage>
        <taxon>Eukaryota</taxon>
        <taxon>Fungi</taxon>
        <taxon>Dikarya</taxon>
        <taxon>Basidiomycota</taxon>
        <taxon>Agaricomycotina</taxon>
        <taxon>Agaricomycetes</taxon>
        <taxon>Agaricomycetidae</taxon>
        <taxon>Agaricales</taxon>
        <taxon>Agaricineae</taxon>
        <taxon>Strophariaceae</taxon>
        <taxon>Psilocybe</taxon>
    </lineage>
</organism>
<protein>
    <submittedName>
        <fullName evidence="2">Uncharacterized protein</fullName>
    </submittedName>
</protein>
<dbReference type="AlphaFoldDB" id="A0A8H5ETS7"/>
<proteinExistence type="predicted"/>
<evidence type="ECO:0000313" key="2">
    <source>
        <dbReference type="EMBL" id="KAF5312089.1"/>
    </source>
</evidence>